<dbReference type="PANTHER" id="PTHR10457:SF7">
    <property type="entry name" value="GALACTOKINASE-RELATED"/>
    <property type="match status" value="1"/>
</dbReference>
<keyword evidence="6" id="KW-0299">Galactose metabolism</keyword>
<dbReference type="SUPFAM" id="SSF55060">
    <property type="entry name" value="GHMP Kinase, C-terminal domain"/>
    <property type="match status" value="1"/>
</dbReference>
<dbReference type="InterPro" id="IPR006206">
    <property type="entry name" value="Mevalonate/galactokinase"/>
</dbReference>
<dbReference type="Pfam" id="PF08544">
    <property type="entry name" value="GHMP_kinases_C"/>
    <property type="match status" value="1"/>
</dbReference>
<dbReference type="Gene3D" id="3.30.230.10">
    <property type="match status" value="1"/>
</dbReference>
<reference evidence="10 11" key="1">
    <citation type="submission" date="2020-11" db="EMBL/GenBank/DDBJ databases">
        <title>Actinomyces sp. ZJ750.</title>
        <authorList>
            <person name="Zhou J."/>
        </authorList>
    </citation>
    <scope>NUCLEOTIDE SEQUENCE [LARGE SCALE GENOMIC DNA]</scope>
    <source>
        <strain evidence="10 11">ZJ750</strain>
    </source>
</reference>
<evidence type="ECO:0000256" key="6">
    <source>
        <dbReference type="ARBA" id="ARBA00023144"/>
    </source>
</evidence>
<dbReference type="PIRSF" id="PIRSF000530">
    <property type="entry name" value="Galactokinase"/>
    <property type="match status" value="1"/>
</dbReference>
<dbReference type="InterPro" id="IPR019539">
    <property type="entry name" value="GalKase_N"/>
</dbReference>
<dbReference type="InterPro" id="IPR006204">
    <property type="entry name" value="GHMP_kinase_N_dom"/>
</dbReference>
<keyword evidence="5" id="KW-0067">ATP-binding</keyword>
<dbReference type="GO" id="GO:0005524">
    <property type="term" value="F:ATP binding"/>
    <property type="evidence" value="ECO:0007669"/>
    <property type="project" value="UniProtKB-KW"/>
</dbReference>
<dbReference type="InterPro" id="IPR006203">
    <property type="entry name" value="GHMP_knse_ATP-bd_CS"/>
</dbReference>
<dbReference type="Pfam" id="PF10509">
    <property type="entry name" value="GalKase_gal_bdg"/>
    <property type="match status" value="1"/>
</dbReference>
<evidence type="ECO:0000256" key="4">
    <source>
        <dbReference type="ARBA" id="ARBA00022777"/>
    </source>
</evidence>
<keyword evidence="2" id="KW-0808">Transferase</keyword>
<feature type="domain" description="Galactokinase N-terminal" evidence="9">
    <location>
        <begin position="4"/>
        <end position="40"/>
    </location>
</feature>
<protein>
    <submittedName>
        <fullName evidence="10">GHMP kinase</fullName>
    </submittedName>
</protein>
<dbReference type="InterPro" id="IPR013750">
    <property type="entry name" value="GHMP_kinase_C_dom"/>
</dbReference>
<dbReference type="GO" id="GO:0005829">
    <property type="term" value="C:cytosol"/>
    <property type="evidence" value="ECO:0007669"/>
    <property type="project" value="TreeGrafter"/>
</dbReference>
<evidence type="ECO:0000256" key="5">
    <source>
        <dbReference type="ARBA" id="ARBA00022840"/>
    </source>
</evidence>
<accession>A0A7T0LL26</accession>
<evidence type="ECO:0000256" key="1">
    <source>
        <dbReference type="ARBA" id="ARBA00006566"/>
    </source>
</evidence>
<evidence type="ECO:0000256" key="3">
    <source>
        <dbReference type="ARBA" id="ARBA00022741"/>
    </source>
</evidence>
<dbReference type="InterPro" id="IPR000705">
    <property type="entry name" value="Galactokinase"/>
</dbReference>
<evidence type="ECO:0000313" key="11">
    <source>
        <dbReference type="Proteomes" id="UP000594637"/>
    </source>
</evidence>
<keyword evidence="3" id="KW-0547">Nucleotide-binding</keyword>
<proteinExistence type="inferred from homology"/>
<keyword evidence="4 10" id="KW-0418">Kinase</keyword>
<feature type="domain" description="GHMP kinase N-terminal" evidence="7">
    <location>
        <begin position="79"/>
        <end position="137"/>
    </location>
</feature>
<dbReference type="Gene3D" id="3.30.70.890">
    <property type="entry name" value="GHMP kinase, C-terminal domain"/>
    <property type="match status" value="1"/>
</dbReference>
<dbReference type="SUPFAM" id="SSF54211">
    <property type="entry name" value="Ribosomal protein S5 domain 2-like"/>
    <property type="match status" value="1"/>
</dbReference>
<evidence type="ECO:0000313" key="10">
    <source>
        <dbReference type="EMBL" id="QPL05759.1"/>
    </source>
</evidence>
<feature type="domain" description="GHMP kinase C-terminal" evidence="8">
    <location>
        <begin position="321"/>
        <end position="390"/>
    </location>
</feature>
<dbReference type="Proteomes" id="UP000594637">
    <property type="component" value="Chromosome"/>
</dbReference>
<evidence type="ECO:0000259" key="9">
    <source>
        <dbReference type="Pfam" id="PF10509"/>
    </source>
</evidence>
<evidence type="ECO:0000259" key="8">
    <source>
        <dbReference type="Pfam" id="PF08544"/>
    </source>
</evidence>
<dbReference type="EMBL" id="CP063989">
    <property type="protein sequence ID" value="QPL05759.1"/>
    <property type="molecule type" value="Genomic_DNA"/>
</dbReference>
<evidence type="ECO:0000259" key="7">
    <source>
        <dbReference type="Pfam" id="PF00288"/>
    </source>
</evidence>
<keyword evidence="11" id="KW-1185">Reference proteome</keyword>
<dbReference type="PRINTS" id="PR00473">
    <property type="entry name" value="GALCTOKINASE"/>
</dbReference>
<dbReference type="GO" id="GO:0006012">
    <property type="term" value="P:galactose metabolic process"/>
    <property type="evidence" value="ECO:0007669"/>
    <property type="project" value="UniProtKB-KW"/>
</dbReference>
<name>A0A7T0LL26_9ACTO</name>
<dbReference type="GO" id="GO:0004335">
    <property type="term" value="F:galactokinase activity"/>
    <property type="evidence" value="ECO:0007669"/>
    <property type="project" value="InterPro"/>
</dbReference>
<dbReference type="PROSITE" id="PS00627">
    <property type="entry name" value="GHMP_KINASES_ATP"/>
    <property type="match status" value="1"/>
</dbReference>
<keyword evidence="6" id="KW-0119">Carbohydrate metabolism</keyword>
<dbReference type="InterPro" id="IPR014721">
    <property type="entry name" value="Ribsml_uS5_D2-typ_fold_subgr"/>
</dbReference>
<dbReference type="KEGG" id="arep:ID810_01875"/>
<dbReference type="InterPro" id="IPR020568">
    <property type="entry name" value="Ribosomal_Su5_D2-typ_SF"/>
</dbReference>
<comment type="similarity">
    <text evidence="1">Belongs to the GHMP kinase family. GalK subfamily.</text>
</comment>
<dbReference type="RefSeq" id="WP_166856360.1">
    <property type="nucleotide sequence ID" value="NZ_CP063989.1"/>
</dbReference>
<sequence length="415" mass="42583">MSAPVTWRVPGRIEVLGKHTDYAGGRVLVGAVDRGITATAEVVDGPVGSLTATTTAGGEPVSLSVGTDPALPGGHWGRYLQTVLDRLAQNFSCLCEPVAAHLTITSDLPPASGMSSSSALVCASALALADLNGWTASDLWTRNVPDRLATAGYLAGVEAGRPWRELLGAEGVGTQGGSEDHTGMLCGAPDTLLLARFAPMEVLTAVSFPGDWAFVVGVSGVAAEKTGTALADYNRGPLTLRSVLARWNGTTGRSDEFLAQAVASLIGEATGEEAAADPALGALLSLTEPGYERRRVEQFLQESLVLVPAGAAAIAAGDTAVGEVLERSHALAGSHLLNQVPQTDTLVSVARQMGALGASAFGAGWGGSTYAIVPRGDADAFAVEWLERYRAVFPEAGARASTIVTRPGASAERLA</sequence>
<dbReference type="InterPro" id="IPR036554">
    <property type="entry name" value="GHMP_kinase_C_sf"/>
</dbReference>
<dbReference type="PANTHER" id="PTHR10457">
    <property type="entry name" value="MEVALONATE KINASE/GALACTOKINASE"/>
    <property type="match status" value="1"/>
</dbReference>
<dbReference type="PRINTS" id="PR00959">
    <property type="entry name" value="MEVGALKINASE"/>
</dbReference>
<evidence type="ECO:0000256" key="2">
    <source>
        <dbReference type="ARBA" id="ARBA00022679"/>
    </source>
</evidence>
<dbReference type="Pfam" id="PF00288">
    <property type="entry name" value="GHMP_kinases_N"/>
    <property type="match status" value="1"/>
</dbReference>
<dbReference type="AlphaFoldDB" id="A0A7T0LL26"/>
<organism evidence="10 11">
    <name type="scientific">Actinomyces respiraculi</name>
    <dbReference type="NCBI Taxonomy" id="2744574"/>
    <lineage>
        <taxon>Bacteria</taxon>
        <taxon>Bacillati</taxon>
        <taxon>Actinomycetota</taxon>
        <taxon>Actinomycetes</taxon>
        <taxon>Actinomycetales</taxon>
        <taxon>Actinomycetaceae</taxon>
        <taxon>Actinomyces</taxon>
    </lineage>
</organism>
<gene>
    <name evidence="10" type="ORF">ID810_01875</name>
</gene>